<evidence type="ECO:0000256" key="1">
    <source>
        <dbReference type="SAM" id="MobiDB-lite"/>
    </source>
</evidence>
<comment type="caution">
    <text evidence="2">The sequence shown here is derived from an EMBL/GenBank/DDBJ whole genome shotgun (WGS) entry which is preliminary data.</text>
</comment>
<feature type="compositionally biased region" description="Polar residues" evidence="1">
    <location>
        <begin position="35"/>
        <end position="44"/>
    </location>
</feature>
<name>A0A9W9KAI2_9EURO</name>
<feature type="compositionally biased region" description="Polar residues" evidence="1">
    <location>
        <begin position="1"/>
        <end position="10"/>
    </location>
</feature>
<reference evidence="2" key="2">
    <citation type="journal article" date="2023" name="IMA Fungus">
        <title>Comparative genomic study of the Penicillium genus elucidates a diverse pangenome and 15 lateral gene transfer events.</title>
        <authorList>
            <person name="Petersen C."/>
            <person name="Sorensen T."/>
            <person name="Nielsen M.R."/>
            <person name="Sondergaard T.E."/>
            <person name="Sorensen J.L."/>
            <person name="Fitzpatrick D.A."/>
            <person name="Frisvad J.C."/>
            <person name="Nielsen K.L."/>
        </authorList>
    </citation>
    <scope>NUCLEOTIDE SEQUENCE</scope>
    <source>
        <strain evidence="2">IBT 30761</strain>
    </source>
</reference>
<feature type="compositionally biased region" description="Low complexity" evidence="1">
    <location>
        <begin position="65"/>
        <end position="82"/>
    </location>
</feature>
<protein>
    <submittedName>
        <fullName evidence="2">Uncharacterized protein</fullName>
    </submittedName>
</protein>
<dbReference type="Proteomes" id="UP001149074">
    <property type="component" value="Unassembled WGS sequence"/>
</dbReference>
<dbReference type="GeneID" id="81357519"/>
<evidence type="ECO:0000313" key="3">
    <source>
        <dbReference type="Proteomes" id="UP001149074"/>
    </source>
</evidence>
<dbReference type="EMBL" id="JAPQKI010000005">
    <property type="protein sequence ID" value="KAJ5099045.1"/>
    <property type="molecule type" value="Genomic_DNA"/>
</dbReference>
<feature type="region of interest" description="Disordered" evidence="1">
    <location>
        <begin position="1"/>
        <end position="93"/>
    </location>
</feature>
<dbReference type="AlphaFoldDB" id="A0A9W9KAI2"/>
<organism evidence="2 3">
    <name type="scientific">Penicillium argentinense</name>
    <dbReference type="NCBI Taxonomy" id="1131581"/>
    <lineage>
        <taxon>Eukaryota</taxon>
        <taxon>Fungi</taxon>
        <taxon>Dikarya</taxon>
        <taxon>Ascomycota</taxon>
        <taxon>Pezizomycotina</taxon>
        <taxon>Eurotiomycetes</taxon>
        <taxon>Eurotiomycetidae</taxon>
        <taxon>Eurotiales</taxon>
        <taxon>Aspergillaceae</taxon>
        <taxon>Penicillium</taxon>
    </lineage>
</organism>
<dbReference type="RefSeq" id="XP_056474699.1">
    <property type="nucleotide sequence ID" value="XM_056618540.1"/>
</dbReference>
<proteinExistence type="predicted"/>
<feature type="region of interest" description="Disordered" evidence="1">
    <location>
        <begin position="114"/>
        <end position="151"/>
    </location>
</feature>
<accession>A0A9W9KAI2</accession>
<keyword evidence="3" id="KW-1185">Reference proteome</keyword>
<reference evidence="2" key="1">
    <citation type="submission" date="2022-11" db="EMBL/GenBank/DDBJ databases">
        <authorList>
            <person name="Petersen C."/>
        </authorList>
    </citation>
    <scope>NUCLEOTIDE SEQUENCE</scope>
    <source>
        <strain evidence="2">IBT 30761</strain>
    </source>
</reference>
<evidence type="ECO:0000313" key="2">
    <source>
        <dbReference type="EMBL" id="KAJ5099045.1"/>
    </source>
</evidence>
<sequence>MAGAATPSQHNQRHTRSMRAMQQTSPPSPHRKNSQDSVEPQSVLSERHGTPGEAGEYSVQPACLQQPQQWSPPSSYGSPKYGEQSPYGKMPLKGPQVGYAQQYYAEQQQPWGIGMPPVSPVSQASPPSTHELAQHPSQMEESGYFVPRKYK</sequence>
<gene>
    <name evidence="2" type="ORF">N7532_006046</name>
</gene>